<dbReference type="EMBL" id="FN554971">
    <property type="protein sequence ID" value="CBH13297.1"/>
    <property type="molecule type" value="Genomic_DNA"/>
</dbReference>
<keyword evidence="2" id="KW-1133">Transmembrane helix</keyword>
<keyword evidence="2" id="KW-0472">Membrane</keyword>
<dbReference type="GeneID" id="23863419"/>
<dbReference type="RefSeq" id="XP_011775574.1">
    <property type="nucleotide sequence ID" value="XM_011777272.1"/>
</dbReference>
<keyword evidence="2" id="KW-0812">Transmembrane</keyword>
<evidence type="ECO:0000256" key="2">
    <source>
        <dbReference type="SAM" id="Phobius"/>
    </source>
</evidence>
<reference evidence="4" key="1">
    <citation type="journal article" date="2010" name="PLoS Negl. Trop. Dis.">
        <title>The genome sequence of Trypanosoma brucei gambiense, causative agent of chronic human african trypanosomiasis.</title>
        <authorList>
            <person name="Jackson A.P."/>
            <person name="Sanders M."/>
            <person name="Berry A."/>
            <person name="McQuillan J."/>
            <person name="Aslett M.A."/>
            <person name="Quail M.A."/>
            <person name="Chukualim B."/>
            <person name="Capewell P."/>
            <person name="MacLeod A."/>
            <person name="Melville S.E."/>
            <person name="Gibson W."/>
            <person name="Barry J.D."/>
            <person name="Berriman M."/>
            <person name="Hertz-Fowler C."/>
        </authorList>
    </citation>
    <scope>NUCLEOTIDE SEQUENCE [LARGE SCALE GENOMIC DNA]</scope>
    <source>
        <strain evidence="4">MHOM/CI/86/DAL972</strain>
    </source>
</reference>
<feature type="region of interest" description="Disordered" evidence="1">
    <location>
        <begin position="1"/>
        <end position="39"/>
    </location>
</feature>
<evidence type="ECO:0000256" key="1">
    <source>
        <dbReference type="SAM" id="MobiDB-lite"/>
    </source>
</evidence>
<dbReference type="KEGG" id="tbg:TbgDal_VIII2450"/>
<organism evidence="3 4">
    <name type="scientific">Trypanosoma brucei gambiense (strain MHOM/CI/86/DAL972)</name>
    <dbReference type="NCBI Taxonomy" id="679716"/>
    <lineage>
        <taxon>Eukaryota</taxon>
        <taxon>Discoba</taxon>
        <taxon>Euglenozoa</taxon>
        <taxon>Kinetoplastea</taxon>
        <taxon>Metakinetoplastina</taxon>
        <taxon>Trypanosomatida</taxon>
        <taxon>Trypanosomatidae</taxon>
        <taxon>Trypanosoma</taxon>
    </lineage>
</organism>
<evidence type="ECO:0000313" key="4">
    <source>
        <dbReference type="Proteomes" id="UP000002316"/>
    </source>
</evidence>
<dbReference type="Proteomes" id="UP000002316">
    <property type="component" value="Chromosome 8"/>
</dbReference>
<gene>
    <name evidence="3" type="ORF">TbgDal_VIII2450</name>
</gene>
<feature type="transmembrane region" description="Helical" evidence="2">
    <location>
        <begin position="117"/>
        <end position="139"/>
    </location>
</feature>
<evidence type="ECO:0000313" key="3">
    <source>
        <dbReference type="EMBL" id="CBH13297.1"/>
    </source>
</evidence>
<dbReference type="AlphaFoldDB" id="C9ZV59"/>
<sequence>MEYAAPIEMSRQSTHEPGTDPKSMNAAFATHHPRHSDKTKREATTQYLLVYDPFILFFVVCWVVRLFFRGGDNSPAVRHHESAVFAVNFEWERKRPSFSSFRASFCMGRSVGKLLTAWRCLVSSSFSLFVYVGWSILVLKTGGLATPNPHVLVRVWAEYGFQKGRIKKRG</sequence>
<name>C9ZV59_TRYB9</name>
<proteinExistence type="predicted"/>
<protein>
    <submittedName>
        <fullName evidence="3">T. brucei spp.-specific protein</fullName>
    </submittedName>
</protein>
<dbReference type="VEuPathDB" id="TriTrypDB:Tbg972.8.2450"/>
<feature type="transmembrane region" description="Helical" evidence="2">
    <location>
        <begin position="48"/>
        <end position="68"/>
    </location>
</feature>
<accession>C9ZV59</accession>